<evidence type="ECO:0000256" key="1">
    <source>
        <dbReference type="SAM" id="MobiDB-lite"/>
    </source>
</evidence>
<sequence length="69" mass="7068">MMTDMPVRSKAIHAGQGHKLGGDAAEGCHAVAQGSRLGAFLGVASHPYGTHPKPTRDAPPIQTAAMIPP</sequence>
<reference evidence="2" key="1">
    <citation type="journal article" date="2016" name="Int. J. Mol. Sci.">
        <title>Comparative genomics of the extreme acidophile Acidithiobacillus thiooxidans reveals intraspecific divergence and niche adaptation.</title>
        <authorList>
            <person name="Zhang X."/>
            <person name="Feng X."/>
            <person name="Tao J."/>
            <person name="Ma L."/>
            <person name="Xiao Y."/>
            <person name="Liang Y."/>
            <person name="Liu X."/>
            <person name="Yin H."/>
        </authorList>
    </citation>
    <scope>NUCLEOTIDE SEQUENCE [LARGE SCALE GENOMIC DNA]</scope>
    <source>
        <strain evidence="2">DXS-W</strain>
    </source>
</reference>
<organism evidence="2 3">
    <name type="scientific">Acidithiobacillus thiooxidans</name>
    <name type="common">Thiobacillus thiooxidans</name>
    <dbReference type="NCBI Taxonomy" id="930"/>
    <lineage>
        <taxon>Bacteria</taxon>
        <taxon>Pseudomonadati</taxon>
        <taxon>Pseudomonadota</taxon>
        <taxon>Acidithiobacillia</taxon>
        <taxon>Acidithiobacillales</taxon>
        <taxon>Acidithiobacillaceae</taxon>
        <taxon>Acidithiobacillus</taxon>
    </lineage>
</organism>
<dbReference type="EMBL" id="LWRY01000255">
    <property type="protein sequence ID" value="OCX68678.1"/>
    <property type="molecule type" value="Genomic_DNA"/>
</dbReference>
<evidence type="ECO:0000313" key="2">
    <source>
        <dbReference type="EMBL" id="OCX68678.1"/>
    </source>
</evidence>
<protein>
    <submittedName>
        <fullName evidence="2">Uncharacterized protein</fullName>
    </submittedName>
</protein>
<comment type="caution">
    <text evidence="2">The sequence shown here is derived from an EMBL/GenBank/DDBJ whole genome shotgun (WGS) entry which is preliminary data.</text>
</comment>
<keyword evidence="3" id="KW-1185">Reference proteome</keyword>
<feature type="region of interest" description="Disordered" evidence="1">
    <location>
        <begin position="1"/>
        <end position="21"/>
    </location>
</feature>
<dbReference type="AlphaFoldDB" id="A0A1C2J7Z3"/>
<name>A0A1C2J7Z3_ACITH</name>
<feature type="region of interest" description="Disordered" evidence="1">
    <location>
        <begin position="48"/>
        <end position="69"/>
    </location>
</feature>
<gene>
    <name evidence="2" type="ORF">A6M23_17440</name>
</gene>
<dbReference type="Proteomes" id="UP000095008">
    <property type="component" value="Unassembled WGS sequence"/>
</dbReference>
<accession>A0A1C2J7Z3</accession>
<evidence type="ECO:0000313" key="3">
    <source>
        <dbReference type="Proteomes" id="UP000095008"/>
    </source>
</evidence>
<proteinExistence type="predicted"/>